<sequence>MKNSFLLPFKLAVQQGRLPPFPSIYNPYFGNPPYLGPIPSILPVNGSFPGPAFYAHFLSMLLRAEPLSQRHSTITMAFLRRTGSSWFGIPETSKPLPTPSEVKGTDITNQPTTLSESLKPAPEYPCYLKKEFSDCDKDFAIRILLTVVEWAKNISLFSDLPVSISCQTPTYIILFEALTSAKSFIQNSRMI</sequence>
<dbReference type="AlphaFoldDB" id="A0A5J4P0B1"/>
<evidence type="ECO:0008006" key="6">
    <source>
        <dbReference type="Google" id="ProtNLM"/>
    </source>
</evidence>
<proteinExistence type="predicted"/>
<reference evidence="4 5" key="1">
    <citation type="journal article" date="2019" name="Gigascience">
        <title>Whole-genome sequence of the oriental lung fluke Paragonimus westermani.</title>
        <authorList>
            <person name="Oey H."/>
            <person name="Zakrzewski M."/>
            <person name="Narain K."/>
            <person name="Devi K.R."/>
            <person name="Agatsuma T."/>
            <person name="Nawaratna S."/>
            <person name="Gobert G.N."/>
            <person name="Jones M.K."/>
            <person name="Ragan M.A."/>
            <person name="McManus D.P."/>
            <person name="Krause L."/>
        </authorList>
    </citation>
    <scope>NUCLEOTIDE SEQUENCE [LARGE SCALE GENOMIC DNA]</scope>
    <source>
        <strain evidence="4 5">IND2009</strain>
    </source>
</reference>
<gene>
    <name evidence="4" type="ORF">DEA37_0000495</name>
</gene>
<dbReference type="InterPro" id="IPR035500">
    <property type="entry name" value="NHR-like_dom_sf"/>
</dbReference>
<evidence type="ECO:0000256" key="3">
    <source>
        <dbReference type="ARBA" id="ARBA00023170"/>
    </source>
</evidence>
<keyword evidence="5" id="KW-1185">Reference proteome</keyword>
<name>A0A5J4P0B1_9TREM</name>
<keyword evidence="2" id="KW-0804">Transcription</keyword>
<dbReference type="EMBL" id="QNGE01000300">
    <property type="protein sequence ID" value="KAA3681012.1"/>
    <property type="molecule type" value="Genomic_DNA"/>
</dbReference>
<evidence type="ECO:0000313" key="4">
    <source>
        <dbReference type="EMBL" id="KAA3681012.1"/>
    </source>
</evidence>
<accession>A0A5J4P0B1</accession>
<protein>
    <recommendedName>
        <fullName evidence="6">NR LBD domain-containing protein</fullName>
    </recommendedName>
</protein>
<dbReference type="Proteomes" id="UP000324629">
    <property type="component" value="Unassembled WGS sequence"/>
</dbReference>
<organism evidence="4 5">
    <name type="scientific">Paragonimus westermani</name>
    <dbReference type="NCBI Taxonomy" id="34504"/>
    <lineage>
        <taxon>Eukaryota</taxon>
        <taxon>Metazoa</taxon>
        <taxon>Spiralia</taxon>
        <taxon>Lophotrochozoa</taxon>
        <taxon>Platyhelminthes</taxon>
        <taxon>Trematoda</taxon>
        <taxon>Digenea</taxon>
        <taxon>Plagiorchiida</taxon>
        <taxon>Troglotremata</taxon>
        <taxon>Troglotrematidae</taxon>
        <taxon>Paragonimus</taxon>
    </lineage>
</organism>
<evidence type="ECO:0000256" key="1">
    <source>
        <dbReference type="ARBA" id="ARBA00023015"/>
    </source>
</evidence>
<keyword evidence="3" id="KW-0675">Receptor</keyword>
<evidence type="ECO:0000256" key="2">
    <source>
        <dbReference type="ARBA" id="ARBA00023163"/>
    </source>
</evidence>
<evidence type="ECO:0000313" key="5">
    <source>
        <dbReference type="Proteomes" id="UP000324629"/>
    </source>
</evidence>
<keyword evidence="1" id="KW-0805">Transcription regulation</keyword>
<dbReference type="SUPFAM" id="SSF48508">
    <property type="entry name" value="Nuclear receptor ligand-binding domain"/>
    <property type="match status" value="1"/>
</dbReference>
<comment type="caution">
    <text evidence="4">The sequence shown here is derived from an EMBL/GenBank/DDBJ whole genome shotgun (WGS) entry which is preliminary data.</text>
</comment>